<dbReference type="EMBL" id="CP030140">
    <property type="protein sequence ID" value="AWX69597.1"/>
    <property type="molecule type" value="Genomic_DNA"/>
</dbReference>
<keyword evidence="4 6" id="KW-0648">Protein biosynthesis</keyword>
<evidence type="ECO:0000256" key="1">
    <source>
        <dbReference type="ARBA" id="ARBA00005532"/>
    </source>
</evidence>
<dbReference type="AlphaFoldDB" id="A0A2Z4NDJ2"/>
<evidence type="ECO:0000256" key="8">
    <source>
        <dbReference type="RuleBase" id="RU000643"/>
    </source>
</evidence>
<dbReference type="PROSITE" id="PS01127">
    <property type="entry name" value="EF_TS_2"/>
    <property type="match status" value="1"/>
</dbReference>
<keyword evidence="3 6" id="KW-0251">Elongation factor</keyword>
<reference evidence="11" key="1">
    <citation type="submission" date="2018-06" db="EMBL/GenBank/DDBJ databases">
        <title>Complete genome sequences of Mycoplasma anatis, M. anseris and M. cloacale type strains.</title>
        <authorList>
            <person name="Grozner D."/>
            <person name="Forro B."/>
            <person name="Sulyok K.M."/>
            <person name="Marton S."/>
            <person name="Kreizinger Z."/>
            <person name="Banyai K."/>
            <person name="Gyuranecz M."/>
        </authorList>
    </citation>
    <scope>NUCLEOTIDE SEQUENCE [LARGE SCALE GENOMIC DNA]</scope>
    <source>
        <strain evidence="11">ATCC 49234</strain>
    </source>
</reference>
<gene>
    <name evidence="6" type="primary">tsf</name>
    <name evidence="10" type="ORF">DP065_02455</name>
</gene>
<comment type="function">
    <text evidence="5 6 7">Associates with the EF-Tu.GDP complex and induces the exchange of GDP to GTP. It remains bound to the aminoacyl-tRNA.EF-Tu.GTP complex up to the GTP hydrolysis stage on the ribosome.</text>
</comment>
<dbReference type="SUPFAM" id="SSF54713">
    <property type="entry name" value="Elongation factor Ts (EF-Ts), dimerisation domain"/>
    <property type="match status" value="2"/>
</dbReference>
<dbReference type="Gene3D" id="1.10.8.10">
    <property type="entry name" value="DNA helicase RuvA subunit, C-terminal domain"/>
    <property type="match status" value="1"/>
</dbReference>
<evidence type="ECO:0000313" key="10">
    <source>
        <dbReference type="EMBL" id="AWX69597.1"/>
    </source>
</evidence>
<sequence>MAVDLSKIKELRERTNSGFLDCKNALEANDNDIEASIKWLQEKGIIKAAKKASRIAAEGITSAYVKGNVAVLFELNSETDFVAKNQLFVEFAEKVQEALVASEFNTIEEVNAIKIGDLTIEEHCADLTAKIGEKITLRRALKYVAKDGESVAGYTHANNRISVIALAKGTKAEELRHLAMHIAALNPAHLFESSIPAEELAKINEAIDANPVLANKPDKIKESIKAGMLRKEFNERGVLMYQNFVMDEALTIAKFLENQGLELIDAKRYELGEGIEKKTVDFAAEVAEQMNQK</sequence>
<feature type="domain" description="Translation elongation factor EFTs/EF1B dimerisation" evidence="9">
    <location>
        <begin position="70"/>
        <end position="273"/>
    </location>
</feature>
<dbReference type="SUPFAM" id="SSF46934">
    <property type="entry name" value="UBA-like"/>
    <property type="match status" value="1"/>
</dbReference>
<dbReference type="InterPro" id="IPR018101">
    <property type="entry name" value="Transl_elong_Ts_CS"/>
</dbReference>
<evidence type="ECO:0000256" key="7">
    <source>
        <dbReference type="RuleBase" id="RU000642"/>
    </source>
</evidence>
<protein>
    <recommendedName>
        <fullName evidence="2 6">Elongation factor Ts</fullName>
        <shortName evidence="6">EF-Ts</shortName>
    </recommendedName>
</protein>
<organism evidence="10 11">
    <name type="scientific">[Mycoplasma] anseris</name>
    <dbReference type="NCBI Taxonomy" id="92400"/>
    <lineage>
        <taxon>Bacteria</taxon>
        <taxon>Bacillati</taxon>
        <taxon>Mycoplasmatota</taxon>
        <taxon>Mycoplasmoidales</taxon>
        <taxon>Metamycoplasmataceae</taxon>
        <taxon>Metamycoplasma</taxon>
    </lineage>
</organism>
<comment type="similarity">
    <text evidence="1 6 7">Belongs to the EF-Ts family.</text>
</comment>
<evidence type="ECO:0000256" key="4">
    <source>
        <dbReference type="ARBA" id="ARBA00022917"/>
    </source>
</evidence>
<dbReference type="CDD" id="cd14275">
    <property type="entry name" value="UBA_EF-Ts"/>
    <property type="match status" value="1"/>
</dbReference>
<keyword evidence="11" id="KW-1185">Reference proteome</keyword>
<dbReference type="HAMAP" id="MF_00050">
    <property type="entry name" value="EF_Ts"/>
    <property type="match status" value="1"/>
</dbReference>
<dbReference type="GO" id="GO:0003746">
    <property type="term" value="F:translation elongation factor activity"/>
    <property type="evidence" value="ECO:0007669"/>
    <property type="project" value="UniProtKB-UniRule"/>
</dbReference>
<dbReference type="InterPro" id="IPR009060">
    <property type="entry name" value="UBA-like_sf"/>
</dbReference>
<proteinExistence type="inferred from homology"/>
<dbReference type="PANTHER" id="PTHR11741:SF0">
    <property type="entry name" value="ELONGATION FACTOR TS, MITOCHONDRIAL"/>
    <property type="match status" value="1"/>
</dbReference>
<evidence type="ECO:0000259" key="9">
    <source>
        <dbReference type="Pfam" id="PF00889"/>
    </source>
</evidence>
<evidence type="ECO:0000256" key="2">
    <source>
        <dbReference type="ARBA" id="ARBA00016956"/>
    </source>
</evidence>
<dbReference type="InterPro" id="IPR036402">
    <property type="entry name" value="EF-Ts_dimer_sf"/>
</dbReference>
<name>A0A2Z4NDJ2_9BACT</name>
<dbReference type="InterPro" id="IPR014039">
    <property type="entry name" value="Transl_elong_EFTs/EF1B_dimer"/>
</dbReference>
<dbReference type="Gene3D" id="3.30.479.20">
    <property type="entry name" value="Elongation factor Ts, dimerisation domain"/>
    <property type="match status" value="2"/>
</dbReference>
<dbReference type="Pfam" id="PF00889">
    <property type="entry name" value="EF_TS"/>
    <property type="match status" value="1"/>
</dbReference>
<evidence type="ECO:0000256" key="5">
    <source>
        <dbReference type="ARBA" id="ARBA00025453"/>
    </source>
</evidence>
<dbReference type="FunFam" id="1.10.8.10:FF:000001">
    <property type="entry name" value="Elongation factor Ts"/>
    <property type="match status" value="1"/>
</dbReference>
<dbReference type="Gene3D" id="1.10.286.20">
    <property type="match status" value="1"/>
</dbReference>
<feature type="region of interest" description="Involved in Mg(2+) ion dislocation from EF-Tu" evidence="6">
    <location>
        <begin position="79"/>
        <end position="82"/>
    </location>
</feature>
<evidence type="ECO:0000313" key="11">
    <source>
        <dbReference type="Proteomes" id="UP000250218"/>
    </source>
</evidence>
<dbReference type="PANTHER" id="PTHR11741">
    <property type="entry name" value="ELONGATION FACTOR TS"/>
    <property type="match status" value="1"/>
</dbReference>
<dbReference type="RefSeq" id="WP_033179034.1">
    <property type="nucleotide sequence ID" value="NZ_CP030140.1"/>
</dbReference>
<comment type="subcellular location">
    <subcellularLocation>
        <location evidence="6 8">Cytoplasm</location>
    </subcellularLocation>
</comment>
<dbReference type="Proteomes" id="UP000250218">
    <property type="component" value="Chromosome"/>
</dbReference>
<dbReference type="InterPro" id="IPR001816">
    <property type="entry name" value="Transl_elong_EFTs/EF1B"/>
</dbReference>
<dbReference type="NCBIfam" id="TIGR00116">
    <property type="entry name" value="tsf"/>
    <property type="match status" value="1"/>
</dbReference>
<accession>A0A2Z4NDJ2</accession>
<dbReference type="PROSITE" id="PS01126">
    <property type="entry name" value="EF_TS_1"/>
    <property type="match status" value="1"/>
</dbReference>
<evidence type="ECO:0000256" key="6">
    <source>
        <dbReference type="HAMAP-Rule" id="MF_00050"/>
    </source>
</evidence>
<dbReference type="GO" id="GO:0005737">
    <property type="term" value="C:cytoplasm"/>
    <property type="evidence" value="ECO:0007669"/>
    <property type="project" value="UniProtKB-SubCell"/>
</dbReference>
<keyword evidence="6" id="KW-0963">Cytoplasm</keyword>
<evidence type="ECO:0000256" key="3">
    <source>
        <dbReference type="ARBA" id="ARBA00022768"/>
    </source>
</evidence>
<dbReference type="KEGG" id="mane:DP065_02455"/>